<reference evidence="1 2" key="1">
    <citation type="submission" date="2022-03" db="EMBL/GenBank/DDBJ databases">
        <authorList>
            <person name="Macdonald S."/>
            <person name="Ahmed S."/>
            <person name="Newling K."/>
        </authorList>
    </citation>
    <scope>NUCLEOTIDE SEQUENCE [LARGE SCALE GENOMIC DNA]</scope>
</reference>
<proteinExistence type="predicted"/>
<gene>
    <name evidence="1" type="ORF">ERUC_LOCUS39326</name>
</gene>
<protein>
    <submittedName>
        <fullName evidence="1">Uncharacterized protein</fullName>
    </submittedName>
</protein>
<evidence type="ECO:0000313" key="2">
    <source>
        <dbReference type="Proteomes" id="UP001642260"/>
    </source>
</evidence>
<comment type="caution">
    <text evidence="1">The sequence shown here is derived from an EMBL/GenBank/DDBJ whole genome shotgun (WGS) entry which is preliminary data.</text>
</comment>
<dbReference type="EMBL" id="CAKOAT010721821">
    <property type="protein sequence ID" value="CAH8386843.1"/>
    <property type="molecule type" value="Genomic_DNA"/>
</dbReference>
<name>A0ABC8LV09_ERUVS</name>
<organism evidence="1 2">
    <name type="scientific">Eruca vesicaria subsp. sativa</name>
    <name type="common">Garden rocket</name>
    <name type="synonym">Eruca sativa</name>
    <dbReference type="NCBI Taxonomy" id="29727"/>
    <lineage>
        <taxon>Eukaryota</taxon>
        <taxon>Viridiplantae</taxon>
        <taxon>Streptophyta</taxon>
        <taxon>Embryophyta</taxon>
        <taxon>Tracheophyta</taxon>
        <taxon>Spermatophyta</taxon>
        <taxon>Magnoliopsida</taxon>
        <taxon>eudicotyledons</taxon>
        <taxon>Gunneridae</taxon>
        <taxon>Pentapetalae</taxon>
        <taxon>rosids</taxon>
        <taxon>malvids</taxon>
        <taxon>Brassicales</taxon>
        <taxon>Brassicaceae</taxon>
        <taxon>Brassiceae</taxon>
        <taxon>Eruca</taxon>
    </lineage>
</organism>
<evidence type="ECO:0000313" key="1">
    <source>
        <dbReference type="EMBL" id="CAH8386843.1"/>
    </source>
</evidence>
<dbReference type="Proteomes" id="UP001642260">
    <property type="component" value="Unassembled WGS sequence"/>
</dbReference>
<dbReference type="AlphaFoldDB" id="A0ABC8LV09"/>
<keyword evidence="2" id="KW-1185">Reference proteome</keyword>
<accession>A0ABC8LV09</accession>
<sequence length="62" mass="6775">MRDSSTTSTKSSPLWKPFASNCCSVDDQAVFGNLSRCDLQDQSSPRTILDHFLPSDGSPLLI</sequence>